<name>I0HWM6_RUBGI</name>
<dbReference type="KEGG" id="rge:RGE_40770"/>
<dbReference type="EMBL" id="AP012320">
    <property type="protein sequence ID" value="BAL97413.1"/>
    <property type="molecule type" value="Genomic_DNA"/>
</dbReference>
<organism evidence="3 4">
    <name type="scientific">Rubrivivax gelatinosus (strain NBRC 100245 / IL144)</name>
    <dbReference type="NCBI Taxonomy" id="983917"/>
    <lineage>
        <taxon>Bacteria</taxon>
        <taxon>Pseudomonadati</taxon>
        <taxon>Pseudomonadota</taxon>
        <taxon>Betaproteobacteria</taxon>
        <taxon>Burkholderiales</taxon>
        <taxon>Sphaerotilaceae</taxon>
        <taxon>Rubrivivax</taxon>
    </lineage>
</organism>
<evidence type="ECO:0000313" key="4">
    <source>
        <dbReference type="Proteomes" id="UP000007883"/>
    </source>
</evidence>
<dbReference type="HOGENOM" id="CLU_1625834_0_0_4"/>
<feature type="chain" id="PRO_5003628553" evidence="2">
    <location>
        <begin position="27"/>
        <end position="163"/>
    </location>
</feature>
<evidence type="ECO:0000313" key="3">
    <source>
        <dbReference type="EMBL" id="BAL97413.1"/>
    </source>
</evidence>
<dbReference type="Proteomes" id="UP000007883">
    <property type="component" value="Chromosome"/>
</dbReference>
<reference evidence="3 4" key="1">
    <citation type="journal article" date="2012" name="J. Bacteriol.">
        <title>Complete genome sequence of phototrophic betaproteobacterium Rubrivivax gelatinosus IL144.</title>
        <authorList>
            <person name="Nagashima S."/>
            <person name="Kamimura A."/>
            <person name="Shimizu T."/>
            <person name="Nakamura-isaki S."/>
            <person name="Aono E."/>
            <person name="Sakamoto K."/>
            <person name="Ichikawa N."/>
            <person name="Nakazawa H."/>
            <person name="Sekine M."/>
            <person name="Yamazaki S."/>
            <person name="Fujita N."/>
            <person name="Shimada K."/>
            <person name="Hanada S."/>
            <person name="Nagashima K.V.P."/>
        </authorList>
    </citation>
    <scope>NUCLEOTIDE SEQUENCE [LARGE SCALE GENOMIC DNA]</scope>
    <source>
        <strain evidence="4">NBRC 100245 / IL144</strain>
    </source>
</reference>
<dbReference type="AlphaFoldDB" id="I0HWM6"/>
<keyword evidence="4" id="KW-1185">Reference proteome</keyword>
<dbReference type="PATRIC" id="fig|983917.3.peg.3977"/>
<feature type="signal peptide" evidence="2">
    <location>
        <begin position="1"/>
        <end position="26"/>
    </location>
</feature>
<sequence>MRRTISHPLKCAAAALALLAAGAASAHTSVSVGVDLGWIGAPVYGRVVAGDPYWPGPRYWGPPVYRPWVALPPPVIYAPPPVVYAPPVVVAPPPPRVHGSESVPPRKPDPIIYPRNGQDDRQTETDRQACNRWATTQKAAMEDASVFQRAVEACMDGRGYSMR</sequence>
<accession>I0HWM6</accession>
<proteinExistence type="predicted"/>
<dbReference type="RefSeq" id="WP_014430263.1">
    <property type="nucleotide sequence ID" value="NC_017075.1"/>
</dbReference>
<keyword evidence="2" id="KW-0732">Signal</keyword>
<dbReference type="eggNOG" id="ENOG5033JA6">
    <property type="taxonomic scope" value="Bacteria"/>
</dbReference>
<evidence type="ECO:0000256" key="2">
    <source>
        <dbReference type="SAM" id="SignalP"/>
    </source>
</evidence>
<gene>
    <name evidence="3" type="ordered locus">RGE_40770</name>
</gene>
<dbReference type="STRING" id="983917.RGE_40770"/>
<evidence type="ECO:0000256" key="1">
    <source>
        <dbReference type="SAM" id="MobiDB-lite"/>
    </source>
</evidence>
<protein>
    <submittedName>
        <fullName evidence="3">Uncharacterized protein</fullName>
    </submittedName>
</protein>
<feature type="region of interest" description="Disordered" evidence="1">
    <location>
        <begin position="94"/>
        <end position="125"/>
    </location>
</feature>